<evidence type="ECO:0000256" key="7">
    <source>
        <dbReference type="SAM" id="MobiDB-lite"/>
    </source>
</evidence>
<reference evidence="9" key="1">
    <citation type="journal article" date="2019" name="Int. J. Syst. Evol. Microbiol.">
        <title>The Global Catalogue of Microorganisms (GCM) 10K type strain sequencing project: providing services to taxonomists for standard genome sequencing and annotation.</title>
        <authorList>
            <consortium name="The Broad Institute Genomics Platform"/>
            <consortium name="The Broad Institute Genome Sequencing Center for Infectious Disease"/>
            <person name="Wu L."/>
            <person name="Ma J."/>
        </authorList>
    </citation>
    <scope>NUCLEOTIDE SEQUENCE [LARGE SCALE GENOMIC DNA]</scope>
    <source>
        <strain evidence="9">JCM 16378</strain>
    </source>
</reference>
<proteinExistence type="inferred from homology"/>
<keyword evidence="9" id="KW-1185">Reference proteome</keyword>
<dbReference type="PANTHER" id="PTHR23427:SF2">
    <property type="entry name" value="SURFEIT LOCUS PROTEIN 1"/>
    <property type="match status" value="1"/>
</dbReference>
<feature type="transmembrane region" description="Helical" evidence="6">
    <location>
        <begin position="213"/>
        <end position="230"/>
    </location>
</feature>
<sequence length="266" mass="29088">MLISRRWLGALAVALGFAVAAWFLGQWQWHRYEAKAARADRINSHYEAKPQPLADVLGETPMPLSEEWTRVTATGRYAADQTLLVRNRPYEGTYGYEVLVPFTTDAGTVLVDRGWVQNARSAESLPTVPPAPTDEVTLTGWLRRSEPSLGRTPPAGQVASINLTEAGRQVDEPLLGAYVVLEVERLPDGSAPPRPTALEAPDTGLGPHQAYAFQWWLAMVGGFVLVGFGVRREYRDGLDDTDSGAVAAGAAPPRPKKVRIWDEEDG</sequence>
<organism evidence="8 9">
    <name type="scientific">Pedococcus aerophilus</name>
    <dbReference type="NCBI Taxonomy" id="436356"/>
    <lineage>
        <taxon>Bacteria</taxon>
        <taxon>Bacillati</taxon>
        <taxon>Actinomycetota</taxon>
        <taxon>Actinomycetes</taxon>
        <taxon>Micrococcales</taxon>
        <taxon>Intrasporangiaceae</taxon>
        <taxon>Pedococcus</taxon>
    </lineage>
</organism>
<evidence type="ECO:0000256" key="2">
    <source>
        <dbReference type="ARBA" id="ARBA00007165"/>
    </source>
</evidence>
<comment type="caution">
    <text evidence="8">The sequence shown here is derived from an EMBL/GenBank/DDBJ whole genome shotgun (WGS) entry which is preliminary data.</text>
</comment>
<evidence type="ECO:0000313" key="8">
    <source>
        <dbReference type="EMBL" id="GAA2730449.1"/>
    </source>
</evidence>
<evidence type="ECO:0000256" key="6">
    <source>
        <dbReference type="RuleBase" id="RU363076"/>
    </source>
</evidence>
<dbReference type="InterPro" id="IPR045214">
    <property type="entry name" value="Surf1/Surf4"/>
</dbReference>
<dbReference type="PANTHER" id="PTHR23427">
    <property type="entry name" value="SURFEIT LOCUS PROTEIN"/>
    <property type="match status" value="1"/>
</dbReference>
<dbReference type="InterPro" id="IPR002994">
    <property type="entry name" value="Surf1/Shy1"/>
</dbReference>
<evidence type="ECO:0000313" key="9">
    <source>
        <dbReference type="Proteomes" id="UP001501326"/>
    </source>
</evidence>
<keyword evidence="3 6" id="KW-0812">Transmembrane</keyword>
<keyword evidence="4 6" id="KW-1133">Transmembrane helix</keyword>
<evidence type="ECO:0000256" key="1">
    <source>
        <dbReference type="ARBA" id="ARBA00004370"/>
    </source>
</evidence>
<dbReference type="Pfam" id="PF02104">
    <property type="entry name" value="SURF1"/>
    <property type="match status" value="1"/>
</dbReference>
<dbReference type="Proteomes" id="UP001501326">
    <property type="component" value="Unassembled WGS sequence"/>
</dbReference>
<dbReference type="EMBL" id="BAAARN010000001">
    <property type="protein sequence ID" value="GAA2730449.1"/>
    <property type="molecule type" value="Genomic_DNA"/>
</dbReference>
<evidence type="ECO:0000256" key="5">
    <source>
        <dbReference type="ARBA" id="ARBA00023136"/>
    </source>
</evidence>
<dbReference type="PROSITE" id="PS50895">
    <property type="entry name" value="SURF1"/>
    <property type="match status" value="1"/>
</dbReference>
<comment type="subcellular location">
    <subcellularLocation>
        <location evidence="6">Cell membrane</location>
        <topology evidence="6">Multi-pass membrane protein</topology>
    </subcellularLocation>
    <subcellularLocation>
        <location evidence="1">Membrane</location>
    </subcellularLocation>
</comment>
<comment type="caution">
    <text evidence="6">Lacks conserved residue(s) required for the propagation of feature annotation.</text>
</comment>
<accession>A0ABP6GSE0</accession>
<keyword evidence="5 6" id="KW-0472">Membrane</keyword>
<protein>
    <recommendedName>
        <fullName evidence="6">SURF1-like protein</fullName>
    </recommendedName>
</protein>
<dbReference type="CDD" id="cd06662">
    <property type="entry name" value="SURF1"/>
    <property type="match status" value="1"/>
</dbReference>
<evidence type="ECO:0000256" key="3">
    <source>
        <dbReference type="ARBA" id="ARBA00022692"/>
    </source>
</evidence>
<comment type="similarity">
    <text evidence="2 6">Belongs to the SURF1 family.</text>
</comment>
<name>A0ABP6GSE0_9MICO</name>
<gene>
    <name evidence="8" type="ORF">GCM10009867_01910</name>
</gene>
<keyword evidence="6" id="KW-1003">Cell membrane</keyword>
<feature type="region of interest" description="Disordered" evidence="7">
    <location>
        <begin position="240"/>
        <end position="266"/>
    </location>
</feature>
<evidence type="ECO:0000256" key="4">
    <source>
        <dbReference type="ARBA" id="ARBA00022989"/>
    </source>
</evidence>